<evidence type="ECO:0000256" key="4">
    <source>
        <dbReference type="PROSITE-ProRule" id="PRU00409"/>
    </source>
</evidence>
<protein>
    <submittedName>
        <fullName evidence="6">ATP-grasp domain-containing protein</fullName>
    </submittedName>
</protein>
<gene>
    <name evidence="6" type="ORF">HMJ28_08595</name>
</gene>
<dbReference type="GO" id="GO:0016874">
    <property type="term" value="F:ligase activity"/>
    <property type="evidence" value="ECO:0007669"/>
    <property type="project" value="UniProtKB-KW"/>
</dbReference>
<evidence type="ECO:0000256" key="3">
    <source>
        <dbReference type="ARBA" id="ARBA00022840"/>
    </source>
</evidence>
<dbReference type="Proteomes" id="UP000528432">
    <property type="component" value="Unassembled WGS sequence"/>
</dbReference>
<proteinExistence type="predicted"/>
<keyword evidence="2 4" id="KW-0547">Nucleotide-binding</keyword>
<dbReference type="SUPFAM" id="SSF56059">
    <property type="entry name" value="Glutathione synthetase ATP-binding domain-like"/>
    <property type="match status" value="1"/>
</dbReference>
<accession>A0A7Y4DDN6</accession>
<dbReference type="Gene3D" id="3.30.1490.20">
    <property type="entry name" value="ATP-grasp fold, A domain"/>
    <property type="match status" value="1"/>
</dbReference>
<evidence type="ECO:0000313" key="6">
    <source>
        <dbReference type="EMBL" id="NOH16443.1"/>
    </source>
</evidence>
<dbReference type="RefSeq" id="WP_171303598.1">
    <property type="nucleotide sequence ID" value="NZ_JABFIF010000016.1"/>
</dbReference>
<keyword evidence="1" id="KW-0436">Ligase</keyword>
<dbReference type="InterPro" id="IPR013815">
    <property type="entry name" value="ATP_grasp_subdomain_1"/>
</dbReference>
<evidence type="ECO:0000256" key="1">
    <source>
        <dbReference type="ARBA" id="ARBA00022598"/>
    </source>
</evidence>
<dbReference type="SMART" id="SM01209">
    <property type="entry name" value="GARS_A"/>
    <property type="match status" value="1"/>
</dbReference>
<evidence type="ECO:0000256" key="2">
    <source>
        <dbReference type="ARBA" id="ARBA00022741"/>
    </source>
</evidence>
<dbReference type="EMBL" id="JABFIF010000016">
    <property type="protein sequence ID" value="NOH16443.1"/>
    <property type="molecule type" value="Genomic_DNA"/>
</dbReference>
<keyword evidence="3 4" id="KW-0067">ATP-binding</keyword>
<dbReference type="AlphaFoldDB" id="A0A7Y4DDN6"/>
<dbReference type="Pfam" id="PF13535">
    <property type="entry name" value="ATP-grasp_4"/>
    <property type="match status" value="1"/>
</dbReference>
<dbReference type="GO" id="GO:0005524">
    <property type="term" value="F:ATP binding"/>
    <property type="evidence" value="ECO:0007669"/>
    <property type="project" value="UniProtKB-UniRule"/>
</dbReference>
<evidence type="ECO:0000313" key="7">
    <source>
        <dbReference type="Proteomes" id="UP000528432"/>
    </source>
</evidence>
<dbReference type="GO" id="GO:0046872">
    <property type="term" value="F:metal ion binding"/>
    <property type="evidence" value="ECO:0007669"/>
    <property type="project" value="InterPro"/>
</dbReference>
<dbReference type="PROSITE" id="PS50975">
    <property type="entry name" value="ATP_GRASP"/>
    <property type="match status" value="1"/>
</dbReference>
<feature type="domain" description="ATP-grasp" evidence="5">
    <location>
        <begin position="106"/>
        <end position="300"/>
    </location>
</feature>
<dbReference type="InterPro" id="IPR011761">
    <property type="entry name" value="ATP-grasp"/>
</dbReference>
<evidence type="ECO:0000259" key="5">
    <source>
        <dbReference type="PROSITE" id="PS50975"/>
    </source>
</evidence>
<dbReference type="SUPFAM" id="SSF52440">
    <property type="entry name" value="PreATP-grasp domain"/>
    <property type="match status" value="1"/>
</dbReference>
<dbReference type="PANTHER" id="PTHR43585">
    <property type="entry name" value="FUMIPYRROLE BIOSYNTHESIS PROTEIN C"/>
    <property type="match status" value="1"/>
</dbReference>
<dbReference type="Gene3D" id="3.40.50.20">
    <property type="match status" value="1"/>
</dbReference>
<sequence length="384" mass="43701">MKTILILGAGQFQVPVIKKAKKLGYKTIVTDYDSKAEGFKFADIALNISTLDKEKTLQVAKIYNIDGILTTSDFPVRTVAYVCKKMNLIGLSTRAAEISTDKFLLRECIKKNNIPCPKYLLLNDKKDIYSEKLKGFEFPLIIKPVDSSASRGVCKVYNLQELELAYEEAYYYSKSGKVILEEFLDGLEYSVETLTQNGINNIVAITEKHTSGYPYFVEDRHIVPAYLNKEQEYKIKDMINKVINAIGIDNSSSHAEIKLTEKGPILIEIGARLGGDYITSDLVPLSTGIDMLENIINISVGKKIKLSNSKIKYSGIQFITYENYEKIKKNEKNIRKDNSIIKFYFDHNKNNELKSSLDRNGFYIVCSDNKEKLINVLDKYIKYK</sequence>
<dbReference type="Gene3D" id="3.30.470.20">
    <property type="entry name" value="ATP-grasp fold, B domain"/>
    <property type="match status" value="1"/>
</dbReference>
<organism evidence="6 7">
    <name type="scientific">Clostridium cochlearium</name>
    <dbReference type="NCBI Taxonomy" id="1494"/>
    <lineage>
        <taxon>Bacteria</taxon>
        <taxon>Bacillati</taxon>
        <taxon>Bacillota</taxon>
        <taxon>Clostridia</taxon>
        <taxon>Eubacteriales</taxon>
        <taxon>Clostridiaceae</taxon>
        <taxon>Clostridium</taxon>
    </lineage>
</organism>
<dbReference type="PANTHER" id="PTHR43585:SF2">
    <property type="entry name" value="ATP-GRASP ENZYME FSQD"/>
    <property type="match status" value="1"/>
</dbReference>
<comment type="caution">
    <text evidence="6">The sequence shown here is derived from an EMBL/GenBank/DDBJ whole genome shotgun (WGS) entry which is preliminary data.</text>
</comment>
<dbReference type="InterPro" id="IPR052032">
    <property type="entry name" value="ATP-dep_AA_Ligase"/>
</dbReference>
<reference evidence="6 7" key="1">
    <citation type="submission" date="2020-05" db="EMBL/GenBank/DDBJ databases">
        <title>Draft genome sequence of Clostridium cochlearium strain AGROS13 isolated from a sheep dairy farm in New Zealand.</title>
        <authorList>
            <person name="Gupta T.B."/>
            <person name="Jauregui R."/>
            <person name="Risson A.N."/>
            <person name="Brightwell G."/>
            <person name="Maclean P."/>
        </authorList>
    </citation>
    <scope>NUCLEOTIDE SEQUENCE [LARGE SCALE GENOMIC DNA]</scope>
    <source>
        <strain evidence="6 7">AGROS13</strain>
    </source>
</reference>
<dbReference type="InterPro" id="IPR016185">
    <property type="entry name" value="PreATP-grasp_dom_sf"/>
</dbReference>
<name>A0A7Y4DDN6_CLOCO</name>